<proteinExistence type="predicted"/>
<name>A0AB37U9Q3_9CYAN</name>
<dbReference type="GO" id="GO:0003677">
    <property type="term" value="F:DNA binding"/>
    <property type="evidence" value="ECO:0007669"/>
    <property type="project" value="InterPro"/>
</dbReference>
<evidence type="ECO:0000313" key="1">
    <source>
        <dbReference type="EMBL" id="RUT01952.1"/>
    </source>
</evidence>
<reference evidence="1 2" key="1">
    <citation type="journal article" date="2019" name="Genome Biol. Evol.">
        <title>Day and night: Metabolic profiles and evolutionary relationships of six axenic non-marine cyanobacteria.</title>
        <authorList>
            <person name="Will S.E."/>
            <person name="Henke P."/>
            <person name="Boedeker C."/>
            <person name="Huang S."/>
            <person name="Brinkmann H."/>
            <person name="Rohde M."/>
            <person name="Jarek M."/>
            <person name="Friedl T."/>
            <person name="Seufert S."/>
            <person name="Schumacher M."/>
            <person name="Overmann J."/>
            <person name="Neumann-Schaal M."/>
            <person name="Petersen J."/>
        </authorList>
    </citation>
    <scope>NUCLEOTIDE SEQUENCE [LARGE SCALE GENOMIC DNA]</scope>
    <source>
        <strain evidence="1 2">SAG 39.79</strain>
    </source>
</reference>
<dbReference type="AlphaFoldDB" id="A0AB37U9Q3"/>
<gene>
    <name evidence="1" type="ORF">DSM107010_64240</name>
</gene>
<sequence length="125" mass="13852">MQSFVKQEIEVHQKLFGEMLVRFGINAKELAETAGVSEMMVSRFRNGKVDLGSAKLLALLAHVPDEASEWYLSQIIGVKPKASLRSQFLAASSREKAEVLNLVADWIESGDSRVFTESEQVPEAV</sequence>
<protein>
    <recommendedName>
        <fullName evidence="3">HTH cro/C1-type domain-containing protein</fullName>
    </recommendedName>
</protein>
<organism evidence="1 2">
    <name type="scientific">Chroococcidiopsis cubana SAG 39.79</name>
    <dbReference type="NCBI Taxonomy" id="388085"/>
    <lineage>
        <taxon>Bacteria</taxon>
        <taxon>Bacillati</taxon>
        <taxon>Cyanobacteriota</taxon>
        <taxon>Cyanophyceae</taxon>
        <taxon>Chroococcidiopsidales</taxon>
        <taxon>Chroococcidiopsidaceae</taxon>
        <taxon>Chroococcidiopsis</taxon>
    </lineage>
</organism>
<dbReference type="Proteomes" id="UP000282574">
    <property type="component" value="Unassembled WGS sequence"/>
</dbReference>
<dbReference type="SUPFAM" id="SSF47413">
    <property type="entry name" value="lambda repressor-like DNA-binding domains"/>
    <property type="match status" value="1"/>
</dbReference>
<keyword evidence="2" id="KW-1185">Reference proteome</keyword>
<dbReference type="CDD" id="cd00093">
    <property type="entry name" value="HTH_XRE"/>
    <property type="match status" value="1"/>
</dbReference>
<evidence type="ECO:0000313" key="2">
    <source>
        <dbReference type="Proteomes" id="UP000282574"/>
    </source>
</evidence>
<dbReference type="EMBL" id="RSCK01000118">
    <property type="protein sequence ID" value="RUT01952.1"/>
    <property type="molecule type" value="Genomic_DNA"/>
</dbReference>
<dbReference type="InterPro" id="IPR001387">
    <property type="entry name" value="Cro/C1-type_HTH"/>
</dbReference>
<evidence type="ECO:0008006" key="3">
    <source>
        <dbReference type="Google" id="ProtNLM"/>
    </source>
</evidence>
<accession>A0AB37U9Q3</accession>
<comment type="caution">
    <text evidence="1">The sequence shown here is derived from an EMBL/GenBank/DDBJ whole genome shotgun (WGS) entry which is preliminary data.</text>
</comment>
<dbReference type="InterPro" id="IPR010982">
    <property type="entry name" value="Lambda_DNA-bd_dom_sf"/>
</dbReference>
<dbReference type="RefSeq" id="WP_181246342.1">
    <property type="nucleotide sequence ID" value="NZ_JAVKZF010000009.1"/>
</dbReference>